<name>A0A154IPI1_RHILE</name>
<dbReference type="EMBL" id="LVYU01000057">
    <property type="protein sequence ID" value="KZB02372.1"/>
    <property type="molecule type" value="Genomic_DNA"/>
</dbReference>
<accession>A0A154IPI1</accession>
<evidence type="ECO:0000313" key="1">
    <source>
        <dbReference type="EMBL" id="KZB02372.1"/>
    </source>
</evidence>
<reference evidence="1" key="1">
    <citation type="submission" date="2016-03" db="EMBL/GenBank/DDBJ databases">
        <title>Microsymbionts genomes from the relict species Vavilovia formosa.</title>
        <authorList>
            <person name="Chirak E."/>
            <person name="Kimeklis A."/>
            <person name="Kopat V."/>
            <person name="Andronov E."/>
        </authorList>
    </citation>
    <scope>NUCLEOTIDE SEQUENCE [LARGE SCALE GENOMIC DNA]</scope>
    <source>
        <strain evidence="1">Vaf12</strain>
    </source>
</reference>
<comment type="caution">
    <text evidence="1">The sequence shown here is derived from an EMBL/GenBank/DDBJ whole genome shotgun (WGS) entry which is preliminary data.</text>
</comment>
<gene>
    <name evidence="1" type="ORF">A4A59_10465</name>
</gene>
<sequence length="114" mass="12250">MGKGIDPVASWEWGAAEKSAKTHCRRAPSSGDRTPTVILRNRKGTIPISSRSQCLVDGRNDRGAGGLLLQISNACHLGREADHPAGDAFFDVIVKLVRYLAVGCGSRVMFMAKL</sequence>
<dbReference type="AlphaFoldDB" id="A0A154IPI1"/>
<protein>
    <submittedName>
        <fullName evidence="1">Uncharacterized protein</fullName>
    </submittedName>
</protein>
<organism evidence="1">
    <name type="scientific">Rhizobium leguminosarum</name>
    <dbReference type="NCBI Taxonomy" id="384"/>
    <lineage>
        <taxon>Bacteria</taxon>
        <taxon>Pseudomonadati</taxon>
        <taxon>Pseudomonadota</taxon>
        <taxon>Alphaproteobacteria</taxon>
        <taxon>Hyphomicrobiales</taxon>
        <taxon>Rhizobiaceae</taxon>
        <taxon>Rhizobium/Agrobacterium group</taxon>
        <taxon>Rhizobium</taxon>
    </lineage>
</organism>
<proteinExistence type="predicted"/>